<evidence type="ECO:0000313" key="2">
    <source>
        <dbReference type="Proteomes" id="UP001157006"/>
    </source>
</evidence>
<accession>A0AAV0ZTY6</accession>
<sequence>MCIIGFTNCELVWMQVGLLLKWTGFETFEAGLGLLQQGWCLVLILFDNLLELLEVGEKLEVKLLKYVVLYRAGLCLDFMVQDEFVELVLYDLTKFGLCTGSLYKTQGCTSFNDKLIWSITLEA</sequence>
<protein>
    <submittedName>
        <fullName evidence="1">Uncharacterized protein</fullName>
    </submittedName>
</protein>
<keyword evidence="2" id="KW-1185">Reference proteome</keyword>
<gene>
    <name evidence="1" type="ORF">VFH_II194760</name>
</gene>
<proteinExistence type="predicted"/>
<dbReference type="Proteomes" id="UP001157006">
    <property type="component" value="Chromosome 2"/>
</dbReference>
<name>A0AAV0ZTY6_VICFA</name>
<reference evidence="1 2" key="1">
    <citation type="submission" date="2023-01" db="EMBL/GenBank/DDBJ databases">
        <authorList>
            <person name="Kreplak J."/>
        </authorList>
    </citation>
    <scope>NUCLEOTIDE SEQUENCE [LARGE SCALE GENOMIC DNA]</scope>
</reference>
<dbReference type="EMBL" id="OX451737">
    <property type="protein sequence ID" value="CAI8599865.1"/>
    <property type="molecule type" value="Genomic_DNA"/>
</dbReference>
<evidence type="ECO:0000313" key="1">
    <source>
        <dbReference type="EMBL" id="CAI8599865.1"/>
    </source>
</evidence>
<dbReference type="AlphaFoldDB" id="A0AAV0ZTY6"/>
<organism evidence="1 2">
    <name type="scientific">Vicia faba</name>
    <name type="common">Broad bean</name>
    <name type="synonym">Faba vulgaris</name>
    <dbReference type="NCBI Taxonomy" id="3906"/>
    <lineage>
        <taxon>Eukaryota</taxon>
        <taxon>Viridiplantae</taxon>
        <taxon>Streptophyta</taxon>
        <taxon>Embryophyta</taxon>
        <taxon>Tracheophyta</taxon>
        <taxon>Spermatophyta</taxon>
        <taxon>Magnoliopsida</taxon>
        <taxon>eudicotyledons</taxon>
        <taxon>Gunneridae</taxon>
        <taxon>Pentapetalae</taxon>
        <taxon>rosids</taxon>
        <taxon>fabids</taxon>
        <taxon>Fabales</taxon>
        <taxon>Fabaceae</taxon>
        <taxon>Papilionoideae</taxon>
        <taxon>50 kb inversion clade</taxon>
        <taxon>NPAAA clade</taxon>
        <taxon>Hologalegina</taxon>
        <taxon>IRL clade</taxon>
        <taxon>Fabeae</taxon>
        <taxon>Vicia</taxon>
    </lineage>
</organism>